<name>A0ABN1QA28_9ACTN</name>
<sequence length="62" mass="7052">MVRLLDRLQATGRFTRTRNPANRRTHLLSLTDAGRTALHDRDTLLTKILHTPPKPPSRPDKG</sequence>
<keyword evidence="2" id="KW-1185">Reference proteome</keyword>
<evidence type="ECO:0008006" key="3">
    <source>
        <dbReference type="Google" id="ProtNLM"/>
    </source>
</evidence>
<evidence type="ECO:0000313" key="1">
    <source>
        <dbReference type="EMBL" id="GAA0939697.1"/>
    </source>
</evidence>
<dbReference type="RefSeq" id="WP_343952501.1">
    <property type="nucleotide sequence ID" value="NZ_BAAAHQ010000025.1"/>
</dbReference>
<dbReference type="Gene3D" id="1.10.10.10">
    <property type="entry name" value="Winged helix-like DNA-binding domain superfamily/Winged helix DNA-binding domain"/>
    <property type="match status" value="1"/>
</dbReference>
<accession>A0ABN1QA28</accession>
<dbReference type="Proteomes" id="UP001501578">
    <property type="component" value="Unassembled WGS sequence"/>
</dbReference>
<dbReference type="EMBL" id="BAAAHQ010000025">
    <property type="protein sequence ID" value="GAA0939697.1"/>
    <property type="molecule type" value="Genomic_DNA"/>
</dbReference>
<proteinExistence type="predicted"/>
<dbReference type="SUPFAM" id="SSF46785">
    <property type="entry name" value="Winged helix' DNA-binding domain"/>
    <property type="match status" value="1"/>
</dbReference>
<reference evidence="1 2" key="1">
    <citation type="journal article" date="2019" name="Int. J. Syst. Evol. Microbiol.">
        <title>The Global Catalogue of Microorganisms (GCM) 10K type strain sequencing project: providing services to taxonomists for standard genome sequencing and annotation.</title>
        <authorList>
            <consortium name="The Broad Institute Genomics Platform"/>
            <consortium name="The Broad Institute Genome Sequencing Center for Infectious Disease"/>
            <person name="Wu L."/>
            <person name="Ma J."/>
        </authorList>
    </citation>
    <scope>NUCLEOTIDE SEQUENCE [LARGE SCALE GENOMIC DNA]</scope>
    <source>
        <strain evidence="1 2">JCM 11136</strain>
    </source>
</reference>
<protein>
    <recommendedName>
        <fullName evidence="3">HTH marR-type domain-containing protein</fullName>
    </recommendedName>
</protein>
<gene>
    <name evidence="1" type="ORF">GCM10009560_50600</name>
</gene>
<dbReference type="InterPro" id="IPR036388">
    <property type="entry name" value="WH-like_DNA-bd_sf"/>
</dbReference>
<organism evidence="1 2">
    <name type="scientific">Nonomuraea longicatena</name>
    <dbReference type="NCBI Taxonomy" id="83682"/>
    <lineage>
        <taxon>Bacteria</taxon>
        <taxon>Bacillati</taxon>
        <taxon>Actinomycetota</taxon>
        <taxon>Actinomycetes</taxon>
        <taxon>Streptosporangiales</taxon>
        <taxon>Streptosporangiaceae</taxon>
        <taxon>Nonomuraea</taxon>
    </lineage>
</organism>
<dbReference type="InterPro" id="IPR036390">
    <property type="entry name" value="WH_DNA-bd_sf"/>
</dbReference>
<evidence type="ECO:0000313" key="2">
    <source>
        <dbReference type="Proteomes" id="UP001501578"/>
    </source>
</evidence>
<comment type="caution">
    <text evidence="1">The sequence shown here is derived from an EMBL/GenBank/DDBJ whole genome shotgun (WGS) entry which is preliminary data.</text>
</comment>